<protein>
    <recommendedName>
        <fullName evidence="3">PARP catalytic domain-containing protein</fullName>
    </recommendedName>
</protein>
<dbReference type="OrthoDB" id="23064at10239"/>
<accession>E5DQ63</accession>
<keyword evidence="2" id="KW-1185">Reference proteome</keyword>
<dbReference type="Gene3D" id="3.90.228.10">
    <property type="match status" value="1"/>
</dbReference>
<dbReference type="Proteomes" id="UP000008726">
    <property type="component" value="Segment"/>
</dbReference>
<dbReference type="GeneID" id="18560054"/>
<sequence length="1186" mass="135415">MLTTKQLFERQEEQGYDRFLTENTLYDKDTKLAFINDETAIINAFTFNFLGILGSFNAARQLNDQTTLKFIQRYFKTDGQLRLGNIEDKNHNISLIIKLMNDKQMFISTAKVNEMTRFLVLCKSGVINTIDDDIVRAWVANIKNTALLKADPKLRDVLLKFKNGAISMIDASKEMRRQRTKHEEISMEYWDVSKRIRFKNMDTMTTGTAAGNAQDADAAISQVDTSVDTVDSVEDATDAPEPVPVVAPEPVKPAYLTYNHDAGFADAVISIVEQHINQKGQGISGMNDFDPNEYIMGDDFSPTAFEFDLDDPAQKEIYDRYTTQFAEVTNKLASYCRQFKLHSSSIDNIQSDVGTYHLNDETFFIKNRAEFENLYKKYGLYGIADPFNGTIEMFTVIYGIAGSKVDNKSWLFGFSADDILRELFNDKLGSKVEAHSYGMTQDMIITLAIRLENAPDERRIAIVDQFAVSFITVSTVLMGHQGTDMKQNPLFGSEFDIFTNTKAQATLVKVCNEEIAKIYPTIPGLPTWGKGTEPINKFRNMVVYLTRDYITGANFDFISEYWLKKMYLDDTEFVYEYKMTAGAKPNEMTHIPLRFMPSIAVAQLAKAVVRYTKLNSVNYPPLEALKLSMTKFPEVTKEIQEMILQKIDNPAEVHYAMQLMPTYLDSATTETQVEERVNFLLNNIKTKDGVRRFVSRIGQCEPHVRVPMLLAAYEHFGDDMDAQYVGDFTYDFINKIDFDEKSSAKFMALEVEFGFKFMNKENLTGIRRRDDKAKAQQTLVDIIYNGMKEDEVVANAFFEELETYYKTKVRNTLTGVKFIYNQVSGGPINMFDTPDMRRVKKMFEFNEIDPDELVKAAKIRAKKGENFSDYIRRVESAADSSTVVPPCAVSDDNISDEQKYLIGKHLVDTYYAGKHGNTYPLIHKSFTVNLSYPEYNEFLKAQESIGKLEQIVPAFHGTGGIAANMVLRYGFKIIPSKDKSVVGRMLGDGLYFSNKIDKILQYVSNDGYGRHAGTRGYVFEMETILGERRKDYRSAGCPNPTDHHAVRSPEWAVFDPKKQVKILKCYEVELNTFSKYKEHQIKMKGSMNESKTMKFSEMLTEAKMAKTSDYAIYTFYDGMIPMRKNGILEYVDPKEFVPANGVELEYGEDSYVSVYIPSKSTEYNRYSMCKKLKGKDLEKFLSRACK</sequence>
<dbReference type="KEGG" id="vg:18560054"/>
<evidence type="ECO:0000313" key="1">
    <source>
        <dbReference type="EMBL" id="ADQ52849.1"/>
    </source>
</evidence>
<gene>
    <name evidence="1" type="ORF">PX29p130</name>
</gene>
<reference evidence="1 2" key="1">
    <citation type="journal article" date="2010" name="Virol. J.">
        <title>Genomes of the T4-related bacteriophages as windows on microbial genome evolution.</title>
        <authorList>
            <person name="Petrov V.M."/>
            <person name="Ratnayaka S."/>
            <person name="Nolan J.M."/>
            <person name="Miller E.S."/>
            <person name="Karam J.D."/>
        </authorList>
    </citation>
    <scope>NUCLEOTIDE SEQUENCE [LARGE SCALE GENOMIC DNA]</scope>
</reference>
<dbReference type="RefSeq" id="YP_009011559.1">
    <property type="nucleotide sequence ID" value="NC_023688.1"/>
</dbReference>
<organism evidence="1 2">
    <name type="scientific">Aeromonas phage PX29</name>
    <dbReference type="NCBI Taxonomy" id="926067"/>
    <lineage>
        <taxon>Viruses</taxon>
        <taxon>Duplodnaviria</taxon>
        <taxon>Heunggongvirae</taxon>
        <taxon>Uroviricota</taxon>
        <taxon>Caudoviricetes</taxon>
        <taxon>Pantevenvirales</taxon>
        <taxon>Straboviridae</taxon>
        <taxon>Angelvirus</taxon>
        <taxon>Angelvirus px29</taxon>
    </lineage>
</organism>
<name>E5DQ63_9CAUD</name>
<proteinExistence type="predicted"/>
<evidence type="ECO:0008006" key="3">
    <source>
        <dbReference type="Google" id="ProtNLM"/>
    </source>
</evidence>
<dbReference type="SUPFAM" id="SSF56399">
    <property type="entry name" value="ADP-ribosylation"/>
    <property type="match status" value="1"/>
</dbReference>
<dbReference type="EMBL" id="GU396103">
    <property type="protein sequence ID" value="ADQ52849.1"/>
    <property type="molecule type" value="Genomic_DNA"/>
</dbReference>
<evidence type="ECO:0000313" key="2">
    <source>
        <dbReference type="Proteomes" id="UP000008726"/>
    </source>
</evidence>